<dbReference type="HOGENOM" id="CLU_2918691_0_0_0"/>
<reference evidence="3 4" key="1">
    <citation type="journal article" date="2009" name="Stand. Genomic Sci.">
        <title>Complete genome sequence of Pirellula staleyi type strain (ATCC 27377).</title>
        <authorList>
            <person name="Clum A."/>
            <person name="Tindall B.J."/>
            <person name="Sikorski J."/>
            <person name="Ivanova N."/>
            <person name="Mavrommatis K."/>
            <person name="Lucas S."/>
            <person name="Glavina del Rio T."/>
            <person name="Nolan M."/>
            <person name="Chen F."/>
            <person name="Tice H."/>
            <person name="Pitluck S."/>
            <person name="Cheng J.F."/>
            <person name="Chertkov O."/>
            <person name="Brettin T."/>
            <person name="Han C."/>
            <person name="Detter J.C."/>
            <person name="Kuske C."/>
            <person name="Bruce D."/>
            <person name="Goodwin L."/>
            <person name="Ovchinikova G."/>
            <person name="Pati A."/>
            <person name="Mikhailova N."/>
            <person name="Chen A."/>
            <person name="Palaniappan K."/>
            <person name="Land M."/>
            <person name="Hauser L."/>
            <person name="Chang Y.J."/>
            <person name="Jeffries C.D."/>
            <person name="Chain P."/>
            <person name="Rohde M."/>
            <person name="Goker M."/>
            <person name="Bristow J."/>
            <person name="Eisen J.A."/>
            <person name="Markowitz V."/>
            <person name="Hugenholtz P."/>
            <person name="Kyrpides N.C."/>
            <person name="Klenk H.P."/>
            <person name="Lapidus A."/>
        </authorList>
    </citation>
    <scope>NUCLEOTIDE SEQUENCE [LARGE SCALE GENOMIC DNA]</scope>
    <source>
        <strain evidence="4">ATCC 27377 / DSM 6068 / ICPB 4128</strain>
    </source>
</reference>
<feature type="transmembrane region" description="Helical" evidence="2">
    <location>
        <begin position="40"/>
        <end position="59"/>
    </location>
</feature>
<proteinExistence type="predicted"/>
<protein>
    <submittedName>
        <fullName evidence="3">Uncharacterized protein</fullName>
    </submittedName>
</protein>
<name>D2QY53_PIRSD</name>
<dbReference type="EMBL" id="CP001848">
    <property type="protein sequence ID" value="ADB16267.1"/>
    <property type="molecule type" value="Genomic_DNA"/>
</dbReference>
<feature type="region of interest" description="Disordered" evidence="1">
    <location>
        <begin position="1"/>
        <end position="25"/>
    </location>
</feature>
<dbReference type="Proteomes" id="UP000001887">
    <property type="component" value="Chromosome"/>
</dbReference>
<dbReference type="AlphaFoldDB" id="D2QY53"/>
<sequence>MAAKHSAEHEPEWHQQIGPDERAELMSDDSKAWRSVTGELIFIVSVGLVMAIVTVIIVANS</sequence>
<gene>
    <name evidence="3" type="ordered locus">Psta_1592</name>
</gene>
<accession>D2QY53</accession>
<keyword evidence="2" id="KW-1133">Transmembrane helix</keyword>
<keyword evidence="2" id="KW-0472">Membrane</keyword>
<dbReference type="STRING" id="530564.Psta_1592"/>
<keyword evidence="2" id="KW-0812">Transmembrane</keyword>
<evidence type="ECO:0000313" key="4">
    <source>
        <dbReference type="Proteomes" id="UP000001887"/>
    </source>
</evidence>
<evidence type="ECO:0000313" key="3">
    <source>
        <dbReference type="EMBL" id="ADB16267.1"/>
    </source>
</evidence>
<evidence type="ECO:0000256" key="2">
    <source>
        <dbReference type="SAM" id="Phobius"/>
    </source>
</evidence>
<evidence type="ECO:0000256" key="1">
    <source>
        <dbReference type="SAM" id="MobiDB-lite"/>
    </source>
</evidence>
<dbReference type="KEGG" id="psl:Psta_1592"/>
<keyword evidence="4" id="KW-1185">Reference proteome</keyword>
<organism evidence="3 4">
    <name type="scientific">Pirellula staleyi (strain ATCC 27377 / DSM 6068 / ICPB 4128)</name>
    <name type="common">Pirella staleyi</name>
    <dbReference type="NCBI Taxonomy" id="530564"/>
    <lineage>
        <taxon>Bacteria</taxon>
        <taxon>Pseudomonadati</taxon>
        <taxon>Planctomycetota</taxon>
        <taxon>Planctomycetia</taxon>
        <taxon>Pirellulales</taxon>
        <taxon>Pirellulaceae</taxon>
        <taxon>Pirellula</taxon>
    </lineage>
</organism>